<feature type="region of interest" description="Disordered" evidence="1">
    <location>
        <begin position="100"/>
        <end position="119"/>
    </location>
</feature>
<protein>
    <submittedName>
        <fullName evidence="2">Uncharacterized protein</fullName>
    </submittedName>
</protein>
<dbReference type="GeneID" id="37049712"/>
<organism evidence="2 3">
    <name type="scientific">Aspergillus eucalypticola (strain CBS 122712 / IBT 29274)</name>
    <dbReference type="NCBI Taxonomy" id="1448314"/>
    <lineage>
        <taxon>Eukaryota</taxon>
        <taxon>Fungi</taxon>
        <taxon>Dikarya</taxon>
        <taxon>Ascomycota</taxon>
        <taxon>Pezizomycotina</taxon>
        <taxon>Eurotiomycetes</taxon>
        <taxon>Eurotiomycetidae</taxon>
        <taxon>Eurotiales</taxon>
        <taxon>Aspergillaceae</taxon>
        <taxon>Aspergillus</taxon>
        <taxon>Aspergillus subgen. Circumdati</taxon>
    </lineage>
</organism>
<dbReference type="Proteomes" id="UP000246171">
    <property type="component" value="Unassembled WGS sequence"/>
</dbReference>
<comment type="caution">
    <text evidence="2">The sequence shown here is derived from an EMBL/GenBank/DDBJ whole genome shotgun (WGS) entry which is preliminary data.</text>
</comment>
<dbReference type="EMBL" id="MSFU01000012">
    <property type="protein sequence ID" value="PWY73320.1"/>
    <property type="molecule type" value="Genomic_DNA"/>
</dbReference>
<dbReference type="AlphaFoldDB" id="A0A317VN11"/>
<evidence type="ECO:0000313" key="2">
    <source>
        <dbReference type="EMBL" id="PWY73320.1"/>
    </source>
</evidence>
<reference evidence="2" key="1">
    <citation type="submission" date="2016-12" db="EMBL/GenBank/DDBJ databases">
        <title>The genomes of Aspergillus section Nigri reveals drivers in fungal speciation.</title>
        <authorList>
            <consortium name="DOE Joint Genome Institute"/>
            <person name="Vesth T.C."/>
            <person name="Nybo J."/>
            <person name="Theobald S."/>
            <person name="Brandl J."/>
            <person name="Frisvad J.C."/>
            <person name="Nielsen K.F."/>
            <person name="Lyhne E.K."/>
            <person name="Kogle M.E."/>
            <person name="Kuo A."/>
            <person name="Riley R."/>
            <person name="Clum A."/>
            <person name="Nolan M."/>
            <person name="Lipzen A."/>
            <person name="Salamov A."/>
            <person name="Henrissat B."/>
            <person name="Wiebenga A."/>
            <person name="De vries R.P."/>
            <person name="Grigoriev I.V."/>
            <person name="Mortensen U.H."/>
            <person name="Andersen M.R."/>
            <person name="Baker S.E."/>
        </authorList>
    </citation>
    <scope>NUCLEOTIDE SEQUENCE</scope>
    <source>
        <strain evidence="2">CBS 122712</strain>
    </source>
</reference>
<proteinExistence type="predicted"/>
<evidence type="ECO:0000256" key="1">
    <source>
        <dbReference type="SAM" id="MobiDB-lite"/>
    </source>
</evidence>
<feature type="compositionally biased region" description="Basic residues" evidence="1">
    <location>
        <begin position="101"/>
        <end position="118"/>
    </location>
</feature>
<gene>
    <name evidence="2" type="ORF">BO83DRAFT_31869</name>
</gene>
<sequence>MEFSPNIGVILYKADDHLHNGYCILFFIEKKYNTTSSISIDLSCIWTGEAPFHDRTVKFDTGNDRLQTSSPFDRERRERLTVTDGLSGFFMEITANSVPRFSHHPSHSPKSHKNRTLHRTPDHGGGWMVACAAAPPGDFDTIRSACIGLHCPVYMD</sequence>
<name>A0A317VN11_ASPEC</name>
<dbReference type="RefSeq" id="XP_025388124.1">
    <property type="nucleotide sequence ID" value="XM_025527750.1"/>
</dbReference>
<accession>A0A317VN11</accession>
<keyword evidence="3" id="KW-1185">Reference proteome</keyword>
<dbReference type="VEuPathDB" id="FungiDB:BO83DRAFT_31869"/>
<evidence type="ECO:0000313" key="3">
    <source>
        <dbReference type="Proteomes" id="UP000246171"/>
    </source>
</evidence>